<reference evidence="2 3" key="1">
    <citation type="submission" date="2024-06" db="EMBL/GenBank/DDBJ databases">
        <title>Complete genome of Phlyctema vagabunda strain 19-DSS-EL-015.</title>
        <authorList>
            <person name="Fiorenzani C."/>
        </authorList>
    </citation>
    <scope>NUCLEOTIDE SEQUENCE [LARGE SCALE GENOMIC DNA]</scope>
    <source>
        <strain evidence="2 3">19-DSS-EL-015</strain>
    </source>
</reference>
<feature type="region of interest" description="Disordered" evidence="1">
    <location>
        <begin position="1"/>
        <end position="27"/>
    </location>
</feature>
<evidence type="ECO:0000313" key="3">
    <source>
        <dbReference type="Proteomes" id="UP001629113"/>
    </source>
</evidence>
<proteinExistence type="predicted"/>
<evidence type="ECO:0000256" key="1">
    <source>
        <dbReference type="SAM" id="MobiDB-lite"/>
    </source>
</evidence>
<organism evidence="2 3">
    <name type="scientific">Phlyctema vagabunda</name>
    <dbReference type="NCBI Taxonomy" id="108571"/>
    <lineage>
        <taxon>Eukaryota</taxon>
        <taxon>Fungi</taxon>
        <taxon>Dikarya</taxon>
        <taxon>Ascomycota</taxon>
        <taxon>Pezizomycotina</taxon>
        <taxon>Leotiomycetes</taxon>
        <taxon>Helotiales</taxon>
        <taxon>Dermateaceae</taxon>
        <taxon>Phlyctema</taxon>
    </lineage>
</organism>
<accession>A0ABR4P3E5</accession>
<sequence>MLVDGPPDKSQSVSGSEWGEQAEEDSMDLPTALTNAYEFIELNQTERKKQRKVIENDHKGNVKELEVKIDTLFKARKSRVNKVRKSKLDQLDALLKKRKYIESLIIASMKLLETHTSNLSKELIVVYEGRQEDIRSMGEYEKLVPKQ</sequence>
<comment type="caution">
    <text evidence="2">The sequence shown here is derived from an EMBL/GenBank/DDBJ whole genome shotgun (WGS) entry which is preliminary data.</text>
</comment>
<name>A0ABR4P3E5_9HELO</name>
<protein>
    <submittedName>
        <fullName evidence="2">Uncharacterized protein</fullName>
    </submittedName>
</protein>
<keyword evidence="3" id="KW-1185">Reference proteome</keyword>
<dbReference type="Proteomes" id="UP001629113">
    <property type="component" value="Unassembled WGS sequence"/>
</dbReference>
<dbReference type="EMBL" id="JBFCZG010000010">
    <property type="protein sequence ID" value="KAL3417825.1"/>
    <property type="molecule type" value="Genomic_DNA"/>
</dbReference>
<gene>
    <name evidence="2" type="ORF">PVAG01_10835</name>
</gene>
<evidence type="ECO:0000313" key="2">
    <source>
        <dbReference type="EMBL" id="KAL3417825.1"/>
    </source>
</evidence>